<dbReference type="Pfam" id="PF00116">
    <property type="entry name" value="COX2"/>
    <property type="match status" value="1"/>
</dbReference>
<dbReference type="Gene3D" id="2.60.40.420">
    <property type="entry name" value="Cupredoxins - blue copper proteins"/>
    <property type="match status" value="1"/>
</dbReference>
<evidence type="ECO:0000256" key="2">
    <source>
        <dbReference type="ARBA" id="ARBA00004370"/>
    </source>
</evidence>
<comment type="subcellular location">
    <subcellularLocation>
        <location evidence="2">Membrane</location>
    </subcellularLocation>
</comment>
<comment type="similarity">
    <text evidence="3">Belongs to the cytochrome c oxidase subunit 2 family.</text>
</comment>
<comment type="catalytic activity">
    <reaction evidence="6">
        <text>4 Fe(II)-[cytochrome c] + O2 + 8 H(+)(in) = 4 Fe(III)-[cytochrome c] + 2 H2O + 4 H(+)(out)</text>
        <dbReference type="Rhea" id="RHEA:11436"/>
        <dbReference type="Rhea" id="RHEA-COMP:10350"/>
        <dbReference type="Rhea" id="RHEA-COMP:14399"/>
        <dbReference type="ChEBI" id="CHEBI:15377"/>
        <dbReference type="ChEBI" id="CHEBI:15378"/>
        <dbReference type="ChEBI" id="CHEBI:15379"/>
        <dbReference type="ChEBI" id="CHEBI:29033"/>
        <dbReference type="ChEBI" id="CHEBI:29034"/>
        <dbReference type="EC" id="7.1.1.9"/>
    </reaction>
    <physiologicalReaction direction="left-to-right" evidence="6">
        <dbReference type="Rhea" id="RHEA:11437"/>
    </physiologicalReaction>
</comment>
<reference evidence="8 9" key="1">
    <citation type="submission" date="2023-10" db="EMBL/GenBank/DDBJ databases">
        <title>Chromosome-scale genome assembly provides insights into flower coloration mechanisms of Canna indica.</title>
        <authorList>
            <person name="Li C."/>
        </authorList>
    </citation>
    <scope>NUCLEOTIDE SEQUENCE [LARGE SCALE GENOMIC DNA]</scope>
    <source>
        <tissue evidence="8">Flower</tissue>
    </source>
</reference>
<evidence type="ECO:0000313" key="9">
    <source>
        <dbReference type="Proteomes" id="UP001327560"/>
    </source>
</evidence>
<evidence type="ECO:0000259" key="7">
    <source>
        <dbReference type="PROSITE" id="PS50857"/>
    </source>
</evidence>
<dbReference type="Proteomes" id="UP001327560">
    <property type="component" value="Chromosome 6"/>
</dbReference>
<keyword evidence="4" id="KW-0472">Membrane</keyword>
<evidence type="ECO:0000256" key="3">
    <source>
        <dbReference type="ARBA" id="ARBA00007866"/>
    </source>
</evidence>
<comment type="cofactor">
    <cofactor evidence="1">
        <name>Cu cation</name>
        <dbReference type="ChEBI" id="CHEBI:23378"/>
    </cofactor>
</comment>
<dbReference type="PRINTS" id="PR01166">
    <property type="entry name" value="CYCOXIDASEII"/>
</dbReference>
<dbReference type="PANTHER" id="PTHR22888:SF9">
    <property type="entry name" value="CYTOCHROME C OXIDASE SUBUNIT 2"/>
    <property type="match status" value="1"/>
</dbReference>
<dbReference type="SUPFAM" id="SSF49503">
    <property type="entry name" value="Cupredoxins"/>
    <property type="match status" value="1"/>
</dbReference>
<protein>
    <recommendedName>
        <fullName evidence="5">Cytochrome c oxidase polypeptide II</fullName>
    </recommendedName>
</protein>
<dbReference type="GO" id="GO:0004129">
    <property type="term" value="F:cytochrome-c oxidase activity"/>
    <property type="evidence" value="ECO:0007669"/>
    <property type="project" value="UniProtKB-EC"/>
</dbReference>
<gene>
    <name evidence="8" type="ORF">Cni_G19427</name>
</gene>
<dbReference type="InterPro" id="IPR002429">
    <property type="entry name" value="CcO_II-like_C"/>
</dbReference>
<sequence length="392" mass="44132">MPLWSLTGANEEDPHLLFLIGLSKSKRPAYLEWVTNGSNVENLRSGPRVNKPAVHSILWKPEHAFIDRQKCFFSWFQPKAPIDLVAYGSDDGCVLNPVSGTSPREAAEQLRAVSFLENAGVESFLRGNLQVKFGGRRASTQPYEYSDYNSSDEQSLTFDSYTIPEDDPELGQSHLLEVDNRVVVPAKTHLRMIVTPADVPHSWAVPSTGVKCDAVPGRSNQTSISVQREGVYYGQCKTEVINLEHLYEASPTPENLDSLEKAKEKLGELLLREEIFWKQQSGVTWLKEGDHNTQDFHAVAQNNRRKLHIYSMTDDIHMSLGLFCPIFRASSVSFYQRLFSSEGCTPSDELLSHIPSLLSHEQNDFLRKVLMNFLSTYERASGQRINKALAAD</sequence>
<feature type="domain" description="Cytochrome oxidase subunit II copper A binding" evidence="7">
    <location>
        <begin position="127"/>
        <end position="265"/>
    </location>
</feature>
<keyword evidence="9" id="KW-1185">Reference proteome</keyword>
<accession>A0AAQ3KKI6</accession>
<evidence type="ECO:0000256" key="6">
    <source>
        <dbReference type="ARBA" id="ARBA00049512"/>
    </source>
</evidence>
<evidence type="ECO:0000313" key="8">
    <source>
        <dbReference type="EMBL" id="WOL10668.1"/>
    </source>
</evidence>
<dbReference type="GO" id="GO:0005507">
    <property type="term" value="F:copper ion binding"/>
    <property type="evidence" value="ECO:0007669"/>
    <property type="project" value="InterPro"/>
</dbReference>
<evidence type="ECO:0000256" key="5">
    <source>
        <dbReference type="ARBA" id="ARBA00031389"/>
    </source>
</evidence>
<evidence type="ECO:0000256" key="1">
    <source>
        <dbReference type="ARBA" id="ARBA00001935"/>
    </source>
</evidence>
<dbReference type="InterPro" id="IPR008972">
    <property type="entry name" value="Cupredoxin"/>
</dbReference>
<evidence type="ECO:0000256" key="4">
    <source>
        <dbReference type="ARBA" id="ARBA00023136"/>
    </source>
</evidence>
<dbReference type="AlphaFoldDB" id="A0AAQ3KKI6"/>
<dbReference type="GO" id="GO:0016020">
    <property type="term" value="C:membrane"/>
    <property type="evidence" value="ECO:0007669"/>
    <property type="project" value="UniProtKB-SubCell"/>
</dbReference>
<dbReference type="GO" id="GO:0042773">
    <property type="term" value="P:ATP synthesis coupled electron transport"/>
    <property type="evidence" value="ECO:0007669"/>
    <property type="project" value="TreeGrafter"/>
</dbReference>
<dbReference type="InterPro" id="IPR045187">
    <property type="entry name" value="CcO_II"/>
</dbReference>
<organism evidence="8 9">
    <name type="scientific">Canna indica</name>
    <name type="common">Indian-shot</name>
    <dbReference type="NCBI Taxonomy" id="4628"/>
    <lineage>
        <taxon>Eukaryota</taxon>
        <taxon>Viridiplantae</taxon>
        <taxon>Streptophyta</taxon>
        <taxon>Embryophyta</taxon>
        <taxon>Tracheophyta</taxon>
        <taxon>Spermatophyta</taxon>
        <taxon>Magnoliopsida</taxon>
        <taxon>Liliopsida</taxon>
        <taxon>Zingiberales</taxon>
        <taxon>Cannaceae</taxon>
        <taxon>Canna</taxon>
    </lineage>
</organism>
<dbReference type="PROSITE" id="PS50857">
    <property type="entry name" value="COX2_CUA"/>
    <property type="match status" value="1"/>
</dbReference>
<name>A0AAQ3KKI6_9LILI</name>
<dbReference type="EMBL" id="CP136895">
    <property type="protein sequence ID" value="WOL10668.1"/>
    <property type="molecule type" value="Genomic_DNA"/>
</dbReference>
<proteinExistence type="inferred from homology"/>
<dbReference type="PANTHER" id="PTHR22888">
    <property type="entry name" value="CYTOCHROME C OXIDASE, SUBUNIT II"/>
    <property type="match status" value="1"/>
</dbReference>